<protein>
    <submittedName>
        <fullName evidence="1">Uncharacterized protein</fullName>
    </submittedName>
</protein>
<sequence length="150" mass="17039">MDRVGGSCPRDGELVDRARSAAGMRLRAVAVWDAFNAMQTQAVAKVDPTSDDSAREMNDERRRLLGIEIHQGEAAEYIQPVHNMKVEIMDCPGVVALPMPWRGLLPDALRYRLHGQNGTSWEPLKAETVIIRRRDGRYQRRKGQLNLKQY</sequence>
<evidence type="ECO:0000313" key="2">
    <source>
        <dbReference type="Proteomes" id="UP000796880"/>
    </source>
</evidence>
<evidence type="ECO:0000313" key="1">
    <source>
        <dbReference type="EMBL" id="KAF3453174.1"/>
    </source>
</evidence>
<dbReference type="EMBL" id="VOIH02000002">
    <property type="protein sequence ID" value="KAF3453174.1"/>
    <property type="molecule type" value="Genomic_DNA"/>
</dbReference>
<reference evidence="1" key="1">
    <citation type="submission" date="2020-03" db="EMBL/GenBank/DDBJ databases">
        <title>A high-quality chromosome-level genome assembly of a woody plant with both climbing and erect habits, Rhamnella rubrinervis.</title>
        <authorList>
            <person name="Lu Z."/>
            <person name="Yang Y."/>
            <person name="Zhu X."/>
            <person name="Sun Y."/>
        </authorList>
    </citation>
    <scope>NUCLEOTIDE SEQUENCE</scope>
    <source>
        <strain evidence="1">BYM</strain>
        <tissue evidence="1">Leaf</tissue>
    </source>
</reference>
<name>A0A8K0HJ66_9ROSA</name>
<comment type="caution">
    <text evidence="1">The sequence shown here is derived from an EMBL/GenBank/DDBJ whole genome shotgun (WGS) entry which is preliminary data.</text>
</comment>
<proteinExistence type="predicted"/>
<dbReference type="AlphaFoldDB" id="A0A8K0HJ66"/>
<gene>
    <name evidence="1" type="ORF">FNV43_RR03611</name>
</gene>
<accession>A0A8K0HJ66</accession>
<dbReference type="Proteomes" id="UP000796880">
    <property type="component" value="Unassembled WGS sequence"/>
</dbReference>
<organism evidence="1 2">
    <name type="scientific">Rhamnella rubrinervis</name>
    <dbReference type="NCBI Taxonomy" id="2594499"/>
    <lineage>
        <taxon>Eukaryota</taxon>
        <taxon>Viridiplantae</taxon>
        <taxon>Streptophyta</taxon>
        <taxon>Embryophyta</taxon>
        <taxon>Tracheophyta</taxon>
        <taxon>Spermatophyta</taxon>
        <taxon>Magnoliopsida</taxon>
        <taxon>eudicotyledons</taxon>
        <taxon>Gunneridae</taxon>
        <taxon>Pentapetalae</taxon>
        <taxon>rosids</taxon>
        <taxon>fabids</taxon>
        <taxon>Rosales</taxon>
        <taxon>Rhamnaceae</taxon>
        <taxon>rhamnoid group</taxon>
        <taxon>Rhamneae</taxon>
        <taxon>Rhamnella</taxon>
    </lineage>
</organism>
<keyword evidence="2" id="KW-1185">Reference proteome</keyword>